<gene>
    <name evidence="7" type="ORF">N7494_004978</name>
</gene>
<dbReference type="FunFam" id="3.60.110.10:FF:000011">
    <property type="entry name" value="Cyanide hydratase"/>
    <property type="match status" value="1"/>
</dbReference>
<dbReference type="PROSITE" id="PS50263">
    <property type="entry name" value="CN_HYDROLASE"/>
    <property type="match status" value="1"/>
</dbReference>
<dbReference type="PANTHER" id="PTHR46044">
    <property type="entry name" value="NITRILASE"/>
    <property type="match status" value="1"/>
</dbReference>
<reference evidence="7 8" key="1">
    <citation type="journal article" date="2023" name="IMA Fungus">
        <title>Comparative genomic study of the Penicillium genus elucidates a diverse pangenome and 15 lateral gene transfer events.</title>
        <authorList>
            <person name="Petersen C."/>
            <person name="Sorensen T."/>
            <person name="Nielsen M.R."/>
            <person name="Sondergaard T.E."/>
            <person name="Sorensen J.L."/>
            <person name="Fitzpatrick D.A."/>
            <person name="Frisvad J.C."/>
            <person name="Nielsen K.L."/>
        </authorList>
    </citation>
    <scope>NUCLEOTIDE SEQUENCE [LARGE SCALE GENOMIC DNA]</scope>
    <source>
        <strain evidence="7 8">IBT 35679</strain>
    </source>
</reference>
<organism evidence="7 8">
    <name type="scientific">Penicillium frequentans</name>
    <dbReference type="NCBI Taxonomy" id="3151616"/>
    <lineage>
        <taxon>Eukaryota</taxon>
        <taxon>Fungi</taxon>
        <taxon>Dikarya</taxon>
        <taxon>Ascomycota</taxon>
        <taxon>Pezizomycotina</taxon>
        <taxon>Eurotiomycetes</taxon>
        <taxon>Eurotiomycetidae</taxon>
        <taxon>Eurotiales</taxon>
        <taxon>Aspergillaceae</taxon>
        <taxon>Penicillium</taxon>
    </lineage>
</organism>
<dbReference type="Pfam" id="PF00795">
    <property type="entry name" value="CN_hydrolase"/>
    <property type="match status" value="1"/>
</dbReference>
<evidence type="ECO:0000259" key="6">
    <source>
        <dbReference type="PROSITE" id="PS50263"/>
    </source>
</evidence>
<dbReference type="GO" id="GO:0016836">
    <property type="term" value="F:hydro-lyase activity"/>
    <property type="evidence" value="ECO:0007669"/>
    <property type="project" value="UniProtKB-ARBA"/>
</dbReference>
<accession>A0AAD6GJF9</accession>
<dbReference type="PANTHER" id="PTHR46044:SF14">
    <property type="entry name" value="ARYLACETONITRILASE"/>
    <property type="match status" value="1"/>
</dbReference>
<dbReference type="InterPro" id="IPR003010">
    <property type="entry name" value="C-N_Hydrolase"/>
</dbReference>
<dbReference type="InterPro" id="IPR036526">
    <property type="entry name" value="C-N_Hydrolase_sf"/>
</dbReference>
<keyword evidence="8" id="KW-1185">Reference proteome</keyword>
<dbReference type="GO" id="GO:0000257">
    <property type="term" value="F:nitrilase activity"/>
    <property type="evidence" value="ECO:0007669"/>
    <property type="project" value="UniProtKB-EC"/>
</dbReference>
<dbReference type="EC" id="3.5.5.1" evidence="4"/>
<dbReference type="Proteomes" id="UP001220324">
    <property type="component" value="Unassembled WGS sequence"/>
</dbReference>
<dbReference type="PROSITE" id="PS00921">
    <property type="entry name" value="NITRIL_CHT_2"/>
    <property type="match status" value="1"/>
</dbReference>
<dbReference type="CDD" id="cd07564">
    <property type="entry name" value="nitrilases_CHs"/>
    <property type="match status" value="1"/>
</dbReference>
<feature type="active site" description="Proton acceptor" evidence="5">
    <location>
        <position position="46"/>
    </location>
</feature>
<proteinExistence type="inferred from homology"/>
<dbReference type="PROSITE" id="PS00920">
    <property type="entry name" value="NITRIL_CHT_1"/>
    <property type="match status" value="1"/>
</dbReference>
<dbReference type="InterPro" id="IPR000132">
    <property type="entry name" value="Nitrilase/CN_hydratase_CS"/>
</dbReference>
<dbReference type="SUPFAM" id="SSF56317">
    <property type="entry name" value="Carbon-nitrogen hydrolase"/>
    <property type="match status" value="1"/>
</dbReference>
<evidence type="ECO:0000256" key="4">
    <source>
        <dbReference type="ARBA" id="ARBA00039045"/>
    </source>
</evidence>
<dbReference type="Gene3D" id="3.60.110.10">
    <property type="entry name" value="Carbon-nitrogen hydrolase"/>
    <property type="match status" value="1"/>
</dbReference>
<comment type="caution">
    <text evidence="7">The sequence shown here is derived from an EMBL/GenBank/DDBJ whole genome shotgun (WGS) entry which is preliminary data.</text>
</comment>
<evidence type="ECO:0000313" key="8">
    <source>
        <dbReference type="Proteomes" id="UP001220324"/>
    </source>
</evidence>
<evidence type="ECO:0000256" key="5">
    <source>
        <dbReference type="PROSITE-ProRule" id="PRU10139"/>
    </source>
</evidence>
<dbReference type="InterPro" id="IPR044149">
    <property type="entry name" value="Nitrilases_CHs"/>
</dbReference>
<evidence type="ECO:0000256" key="2">
    <source>
        <dbReference type="ARBA" id="ARBA00022801"/>
    </source>
</evidence>
<name>A0AAD6GJF9_9EURO</name>
<evidence type="ECO:0000256" key="1">
    <source>
        <dbReference type="ARBA" id="ARBA00008129"/>
    </source>
</evidence>
<evidence type="ECO:0000256" key="3">
    <source>
        <dbReference type="ARBA" id="ARBA00036406"/>
    </source>
</evidence>
<sequence>MSTQSVRVAVTQAEPAWLDLAAGVAKTCDLITEASKNGAKLIAFPECWIPGYPCWIWTRLLDVELNVAYIKNSIRLDSPEMKQIQLCASTNAIAVSLGFSENFNDSVYIAQVMIGPDGEIKAHRRKMKPTHMERTIFGDASGECFASVVQLPFARVGALSCWEHIQPLLKYHTLSQQEDIHVSAWPSLTPHSGGSDLWSMSAEGCHSLSQTYAIESQSFVLHCTALITQQGIERMNTSGGALMSSPGGGSSAVFGPDGRRLTEPADSTTEKIIYADLDMDQIVATKIFADATGHYSRPDLMSLHIRKQVKKMVHDEEAAEIVKSTKEGDIQSEVI</sequence>
<comment type="similarity">
    <text evidence="1">Belongs to the carbon-nitrogen hydrolase superfamily. Nitrilase family.</text>
</comment>
<keyword evidence="2 7" id="KW-0378">Hydrolase</keyword>
<dbReference type="AlphaFoldDB" id="A0AAD6GJF9"/>
<evidence type="ECO:0000313" key="7">
    <source>
        <dbReference type="EMBL" id="KAJ5547393.1"/>
    </source>
</evidence>
<feature type="domain" description="CN hydrolase" evidence="6">
    <location>
        <begin position="6"/>
        <end position="279"/>
    </location>
</feature>
<protein>
    <recommendedName>
        <fullName evidence="4">nitrilase</fullName>
        <ecNumber evidence="4">3.5.5.1</ecNumber>
    </recommendedName>
</protein>
<comment type="catalytic activity">
    <reaction evidence="3">
        <text>a nitrile + 2 H2O = a carboxylate + NH4(+)</text>
        <dbReference type="Rhea" id="RHEA:21724"/>
        <dbReference type="ChEBI" id="CHEBI:15377"/>
        <dbReference type="ChEBI" id="CHEBI:18379"/>
        <dbReference type="ChEBI" id="CHEBI:28938"/>
        <dbReference type="ChEBI" id="CHEBI:29067"/>
        <dbReference type="EC" id="3.5.5.1"/>
    </reaction>
</comment>
<dbReference type="EMBL" id="JAQIZZ010000003">
    <property type="protein sequence ID" value="KAJ5547393.1"/>
    <property type="molecule type" value="Genomic_DNA"/>
</dbReference>